<feature type="region of interest" description="Disordered" evidence="5">
    <location>
        <begin position="320"/>
        <end position="349"/>
    </location>
</feature>
<proteinExistence type="inferred from homology"/>
<dbReference type="GO" id="GO:0000956">
    <property type="term" value="P:nuclear-transcribed mRNA catabolic process"/>
    <property type="evidence" value="ECO:0007669"/>
    <property type="project" value="TreeGrafter"/>
</dbReference>
<gene>
    <name evidence="8" type="ORF">EPH_0040790</name>
</gene>
<dbReference type="Gene3D" id="3.40.50.12390">
    <property type="match status" value="2"/>
</dbReference>
<reference evidence="8" key="2">
    <citation type="submission" date="2013-10" db="EMBL/GenBank/DDBJ databases">
        <authorList>
            <person name="Aslett M."/>
        </authorList>
    </citation>
    <scope>NUCLEOTIDE SEQUENCE [LARGE SCALE GENOMIC DNA]</scope>
    <source>
        <strain evidence="8">Houghton</strain>
    </source>
</reference>
<evidence type="ECO:0000313" key="9">
    <source>
        <dbReference type="Proteomes" id="UP000018201"/>
    </source>
</evidence>
<dbReference type="Pfam" id="PF03159">
    <property type="entry name" value="XRN_N"/>
    <property type="match status" value="1"/>
</dbReference>
<evidence type="ECO:0000256" key="3">
    <source>
        <dbReference type="ARBA" id="ARBA00022839"/>
    </source>
</evidence>
<dbReference type="GO" id="GO:0004534">
    <property type="term" value="F:5'-3' RNA exonuclease activity"/>
    <property type="evidence" value="ECO:0007669"/>
    <property type="project" value="TreeGrafter"/>
</dbReference>
<evidence type="ECO:0000259" key="6">
    <source>
        <dbReference type="Pfam" id="PF03159"/>
    </source>
</evidence>
<feature type="compositionally biased region" description="Polar residues" evidence="5">
    <location>
        <begin position="150"/>
        <end position="160"/>
    </location>
</feature>
<dbReference type="CDD" id="cd18673">
    <property type="entry name" value="PIN_XRN1-2-like"/>
    <property type="match status" value="1"/>
</dbReference>
<dbReference type="Gene3D" id="1.25.40.1050">
    <property type="match status" value="1"/>
</dbReference>
<dbReference type="OrthoDB" id="372487at2759"/>
<evidence type="ECO:0000256" key="4">
    <source>
        <dbReference type="ARBA" id="ARBA00038299"/>
    </source>
</evidence>
<evidence type="ECO:0000313" key="8">
    <source>
        <dbReference type="EMBL" id="CDI82775.1"/>
    </source>
</evidence>
<name>U6GRG3_9EIME</name>
<protein>
    <submittedName>
        <fullName evidence="8">5'-3' exonuclease, putative</fullName>
    </submittedName>
</protein>
<feature type="domain" description="Xrn1 helical" evidence="7">
    <location>
        <begin position="363"/>
        <end position="407"/>
    </location>
</feature>
<keyword evidence="3 8" id="KW-0269">Exonuclease</keyword>
<evidence type="ECO:0000256" key="1">
    <source>
        <dbReference type="ARBA" id="ARBA00022722"/>
    </source>
</evidence>
<reference evidence="8" key="1">
    <citation type="submission" date="2013-10" db="EMBL/GenBank/DDBJ databases">
        <title>Genomic analysis of the causative agents of coccidiosis in chickens.</title>
        <authorList>
            <person name="Reid A.J."/>
            <person name="Blake D."/>
            <person name="Billington K."/>
            <person name="Browne H."/>
            <person name="Dunn M."/>
            <person name="Hung S."/>
            <person name="Kawahara F."/>
            <person name="Miranda-Saavedra D."/>
            <person name="Mourier T."/>
            <person name="Nagra H."/>
            <person name="Otto T.D."/>
            <person name="Rawlings N."/>
            <person name="Sanchez A."/>
            <person name="Sanders M."/>
            <person name="Subramaniam C."/>
            <person name="Tay Y."/>
            <person name="Dear P."/>
            <person name="Doerig C."/>
            <person name="Gruber A."/>
            <person name="Parkinson J."/>
            <person name="Shirley M."/>
            <person name="Wan K.L."/>
            <person name="Berriman M."/>
            <person name="Tomley F."/>
            <person name="Pain A."/>
        </authorList>
    </citation>
    <scope>NUCLEOTIDE SEQUENCE [LARGE SCALE GENOMIC DNA]</scope>
    <source>
        <strain evidence="8">Houghton</strain>
    </source>
</reference>
<dbReference type="InterPro" id="IPR027073">
    <property type="entry name" value="5_3_exoribonuclease"/>
</dbReference>
<dbReference type="InterPro" id="IPR041412">
    <property type="entry name" value="Xrn1_helical"/>
</dbReference>
<keyword evidence="1" id="KW-0540">Nuclease</keyword>
<keyword evidence="2" id="KW-0378">Hydrolase</keyword>
<dbReference type="PANTHER" id="PTHR12341:SF7">
    <property type="entry name" value="5'-3' EXORIBONUCLEASE 1"/>
    <property type="match status" value="1"/>
</dbReference>
<dbReference type="EMBL" id="HG692447">
    <property type="protein sequence ID" value="CDI82775.1"/>
    <property type="molecule type" value="Genomic_DNA"/>
</dbReference>
<dbReference type="GO" id="GO:0005634">
    <property type="term" value="C:nucleus"/>
    <property type="evidence" value="ECO:0007669"/>
    <property type="project" value="TreeGrafter"/>
</dbReference>
<evidence type="ECO:0000259" key="7">
    <source>
        <dbReference type="Pfam" id="PF17846"/>
    </source>
</evidence>
<dbReference type="Proteomes" id="UP000018201">
    <property type="component" value="Unassembled WGS sequence"/>
</dbReference>
<feature type="domain" description="Xrn1 helical" evidence="7">
    <location>
        <begin position="482"/>
        <end position="562"/>
    </location>
</feature>
<keyword evidence="9" id="KW-1185">Reference proteome</keyword>
<dbReference type="PANTHER" id="PTHR12341">
    <property type="entry name" value="5'-&gt;3' EXORIBONUCLEASE"/>
    <property type="match status" value="1"/>
</dbReference>
<dbReference type="GO" id="GO:0003723">
    <property type="term" value="F:RNA binding"/>
    <property type="evidence" value="ECO:0007669"/>
    <property type="project" value="TreeGrafter"/>
</dbReference>
<accession>U6GRG3</accession>
<dbReference type="VEuPathDB" id="ToxoDB:EPH_0040790"/>
<evidence type="ECO:0000256" key="2">
    <source>
        <dbReference type="ARBA" id="ARBA00022801"/>
    </source>
</evidence>
<dbReference type="Pfam" id="PF17846">
    <property type="entry name" value="XRN_M"/>
    <property type="match status" value="3"/>
</dbReference>
<dbReference type="InterPro" id="IPR004859">
    <property type="entry name" value="Xrn1_N"/>
</dbReference>
<feature type="region of interest" description="Disordered" evidence="5">
    <location>
        <begin position="109"/>
        <end position="167"/>
    </location>
</feature>
<comment type="similarity">
    <text evidence="4">Belongs to the 5'-3' exonuclease family.</text>
</comment>
<feature type="domain" description="Xrn1 N-terminal" evidence="6">
    <location>
        <begin position="69"/>
        <end position="266"/>
    </location>
</feature>
<feature type="compositionally biased region" description="Polar residues" evidence="5">
    <location>
        <begin position="320"/>
        <end position="333"/>
    </location>
</feature>
<feature type="domain" description="Xrn1 helical" evidence="7">
    <location>
        <begin position="579"/>
        <end position="647"/>
    </location>
</feature>
<evidence type="ECO:0000256" key="5">
    <source>
        <dbReference type="SAM" id="MobiDB-lite"/>
    </source>
</evidence>
<sequence>MLSSASQVPELVIDMTAMGWNAFLCRRNTYRLCYRFAGVGAVELTGHEALGDFDRGKVGGVGIAGGMLHANEDLMWQSVFAALDLVVSTISPRKLLYLAADGVAPRAKMNQQRSRRYRAAKSAQEAAEAQEKQRQAAGNVFQVAPEGTEGQDSGVPNQTGGTTGKGFDSNCISPGTEFMASFFRHLRFYCEKKFQEDARWRGLKVLLSGPDVPGEGEHKIMAYLRCCKAADSSDPNTRHCLYGLDADLIMLSLASHEPQFALLREEVVFGRPTTVDAADRMLSEPEKLQLLHISLVREYLALDLLPAKIGYSQEQIAFRNQESQQISPESSGKLNEPNEEGPQSPSEGCLNRRVDNMLCFPSEKERVIDDFVIFCFLAGNDFLPHTFSTDIGEKGLDSLILCYGRFLAEYRVLAEPVASKTPADGPWLVGRCGQLNLFNLYIFLKLFVETVEDYKVAGKASDLQWLMGKKQMETKMFHHFEGDKAYRAKFYKDKLSIALYTEMGQKELQDLCRSYLEGLQWVSYYYFRGPDASGWRWYYPYHYAPFLRDVLECSVFKPSFSDTPGTGFRGTNAIRGCNDLSYLIDRIIPLPSGEPYSPFMQLLSILPPQSAGLLPPQLGHLLTNPPQELAPFFPKDFKIDMEGVKARVLSAVLVACLLIPLTRDVLQVPWGGVTLLPFVDEAVLERTVFPLLEKLPPEVLKRNETGKVVLLMREQNEGSSRQHGLFLGDKDLGICEPAQLASLDPVYGCEWLFFKNKIIHRRLGVLLDIPSLLNRINNSVQDGVSEGREQRHTRIFPSSLPWAFPDVVDSGVIEEEVLVLPPLLAARLETSKIMGVLRILEPAVLFPSPPSQINIKAAVVACVTTLRLALQRRDLSSMRRQIDLPVKMQPLPKLHPMGDELLFPTAPLPGASPAAAVLTPSLYSKCITWHRGTGVKVFKRMSTNQSVMLSVMPFSREELLRGSARDIVSLVKPTETLNKLLSSRFVLYDYPFVKLASPVAVWHPTFYLPVDSGSKAQSSVVPTDSVEQLREVEMEKRRLSSLGISVPDETEAFYFFLQHKAKARTGQSVERAGNTAPYWDQCQQVLGDPKESSQLEYAQVQPLEQQLQRLALDVTSALAGTEQRRSSAYHPDAALSTLLVELRPVEDVVMEEKLVGLQSTNRSIGNAVCSNSHERKSQACVHFRYGSETVFRLLPLLATPSNSLLESLQRCHQEVIDAVEANRKIQWKAGDDVFCIAPYGEQHLRPGATGVLENSPDSEDPHLSCKTVLVLQERAYTLEEAAELMRVTPFAAFQVFSSVFLKEKDNIYDCGLHIAIFTRETRKPAYVIRFSLPWPKRGSPGLQPSICRTHLFTGHAVELGKQLIKAFPAFGKALDSVGGRSTSLMTSQHLEASTVFKGLPDPAFLASRLASMAAQSPSRRAKAVTTEYAWLPDSVYKQFDAEREKWTMKLPPPCSTVLRAYKASCVPAADLLTIQKRIVSEFLRLREVQKVGNGEYKLVYAVIAHLGQRVAYARFRGSVRQGARGTACGFASKFGSCKIRCKYSSIAANSAKGGPVSNAGRRPEWGPLLFENGAACVDPVTINLKLKNGLDLTGLNLKRQGQKEEVNFLVEEDANSINFCIDSRISAAERVILFQKQLAFLEDLCIEVLLDEPCLGASDGNGRIESLRMLLCPASNWLPLSSWVMRPEQPEVQQQVVPQQHNATQQRSVRSEQDQLDAQASALSTWPMIQKGSYQCRDSKHGDRWAEDQRTRDLASRLYGILEASR</sequence>
<organism evidence="8 9">
    <name type="scientific">Eimeria praecox</name>
    <dbReference type="NCBI Taxonomy" id="51316"/>
    <lineage>
        <taxon>Eukaryota</taxon>
        <taxon>Sar</taxon>
        <taxon>Alveolata</taxon>
        <taxon>Apicomplexa</taxon>
        <taxon>Conoidasida</taxon>
        <taxon>Coccidia</taxon>
        <taxon>Eucoccidiorida</taxon>
        <taxon>Eimeriorina</taxon>
        <taxon>Eimeriidae</taxon>
        <taxon>Eimeria</taxon>
    </lineage>
</organism>